<protein>
    <submittedName>
        <fullName evidence="15">Cytochrome P450</fullName>
    </submittedName>
</protein>
<proteinExistence type="inferred from homology"/>
<dbReference type="PRINTS" id="PR00465">
    <property type="entry name" value="EP450IV"/>
</dbReference>
<evidence type="ECO:0000256" key="12">
    <source>
        <dbReference type="ARBA" id="ARBA00023136"/>
    </source>
</evidence>
<evidence type="ECO:0000256" key="9">
    <source>
        <dbReference type="ARBA" id="ARBA00023002"/>
    </source>
</evidence>
<keyword evidence="8" id="KW-1133">Transmembrane helix</keyword>
<evidence type="ECO:0000256" key="6">
    <source>
        <dbReference type="ARBA" id="ARBA00022692"/>
    </source>
</evidence>
<dbReference type="PROSITE" id="PS00086">
    <property type="entry name" value="CYTOCHROME_P450"/>
    <property type="match status" value="1"/>
</dbReference>
<accession>A0A8K0WT28</accession>
<dbReference type="GO" id="GO:0004497">
    <property type="term" value="F:monooxygenase activity"/>
    <property type="evidence" value="ECO:0007669"/>
    <property type="project" value="UniProtKB-KW"/>
</dbReference>
<dbReference type="GO" id="GO:0016705">
    <property type="term" value="F:oxidoreductase activity, acting on paired donors, with incorporation or reduction of molecular oxygen"/>
    <property type="evidence" value="ECO:0007669"/>
    <property type="project" value="InterPro"/>
</dbReference>
<evidence type="ECO:0000256" key="11">
    <source>
        <dbReference type="ARBA" id="ARBA00023033"/>
    </source>
</evidence>
<evidence type="ECO:0000256" key="5">
    <source>
        <dbReference type="ARBA" id="ARBA00022617"/>
    </source>
</evidence>
<dbReference type="GO" id="GO:0005506">
    <property type="term" value="F:iron ion binding"/>
    <property type="evidence" value="ECO:0007669"/>
    <property type="project" value="InterPro"/>
</dbReference>
<dbReference type="PANTHER" id="PTHR24305:SF210">
    <property type="entry name" value="CYTOCHROME P450 MONOOXYGENASE ASQL-RELATED"/>
    <property type="match status" value="1"/>
</dbReference>
<dbReference type="CDD" id="cd11058">
    <property type="entry name" value="CYP60B-like"/>
    <property type="match status" value="1"/>
</dbReference>
<keyword evidence="12" id="KW-0472">Membrane</keyword>
<dbReference type="Pfam" id="PF00067">
    <property type="entry name" value="p450"/>
    <property type="match status" value="1"/>
</dbReference>
<evidence type="ECO:0000256" key="7">
    <source>
        <dbReference type="ARBA" id="ARBA00022723"/>
    </source>
</evidence>
<evidence type="ECO:0000256" key="3">
    <source>
        <dbReference type="ARBA" id="ARBA00004685"/>
    </source>
</evidence>
<comment type="caution">
    <text evidence="15">The sequence shown here is derived from an EMBL/GenBank/DDBJ whole genome shotgun (WGS) entry which is preliminary data.</text>
</comment>
<keyword evidence="7 13" id="KW-0479">Metal-binding</keyword>
<evidence type="ECO:0000256" key="10">
    <source>
        <dbReference type="ARBA" id="ARBA00023004"/>
    </source>
</evidence>
<dbReference type="FunFam" id="1.10.630.10:FF:000158">
    <property type="entry name" value="Cytochrome P450, putative (Eurofung)"/>
    <property type="match status" value="1"/>
</dbReference>
<organism evidence="15 16">
    <name type="scientific">Stachybotrys elegans</name>
    <dbReference type="NCBI Taxonomy" id="80388"/>
    <lineage>
        <taxon>Eukaryota</taxon>
        <taxon>Fungi</taxon>
        <taxon>Dikarya</taxon>
        <taxon>Ascomycota</taxon>
        <taxon>Pezizomycotina</taxon>
        <taxon>Sordariomycetes</taxon>
        <taxon>Hypocreomycetidae</taxon>
        <taxon>Hypocreales</taxon>
        <taxon>Stachybotryaceae</taxon>
        <taxon>Stachybotrys</taxon>
    </lineage>
</organism>
<evidence type="ECO:0000313" key="16">
    <source>
        <dbReference type="Proteomes" id="UP000813444"/>
    </source>
</evidence>
<evidence type="ECO:0000256" key="1">
    <source>
        <dbReference type="ARBA" id="ARBA00001971"/>
    </source>
</evidence>
<dbReference type="InterPro" id="IPR002403">
    <property type="entry name" value="Cyt_P450_E_grp-IV"/>
</dbReference>
<comment type="similarity">
    <text evidence="4 14">Belongs to the cytochrome P450 family.</text>
</comment>
<dbReference type="InterPro" id="IPR036396">
    <property type="entry name" value="Cyt_P450_sf"/>
</dbReference>
<sequence length="518" mass="59142">MDSALEIPWLPRLKANYIQLSGFEWPELSVGLVLRAFVTLALVWSVLGLLYNLYLHPLAKFPGPFLARSSLLWRFWHSMGGHFHRVLDDAHHKYGDVVRVSPNELSFGSAGAFKDIYGNKPPGEPKVIKNEFYDMFGAGFSEPCLASERDPRKAGQKRGLFAHAFSAKGLMEQEEIMQRCIDQFILKLGKTGTKPEGVNLVKWLEMVAFDILGEMAFGESFHCLENESSHFWLDVIFGHVFIVALMDNLRRYPLLLAAVKLLPSRLTNGLSKKQAQQTQLSKLKARTRLEKVEDQRDFMSNACQKVRDGQVSEEEFAAHSSSLVIAGGETTATAMGALVYNVLKNDHVYAKLKQELRTRYKNLEEIDVVSTSQLPYLQAAIKESLRMFSTNAQGLGRKSPGIEVDGHYVPEGAEIYVSPWTPAHHERYWNEPYVYNPDRWLDPNCQDYKAASQPFSVGPRACIGKHFAYAQMSLQLAKLVWMYDMELVRKDMDFEKEARMYFFWQKPKLEVRFHSPQI</sequence>
<reference evidence="15" key="1">
    <citation type="journal article" date="2021" name="Nat. Commun.">
        <title>Genetic determinants of endophytism in the Arabidopsis root mycobiome.</title>
        <authorList>
            <person name="Mesny F."/>
            <person name="Miyauchi S."/>
            <person name="Thiergart T."/>
            <person name="Pickel B."/>
            <person name="Atanasova L."/>
            <person name="Karlsson M."/>
            <person name="Huettel B."/>
            <person name="Barry K.W."/>
            <person name="Haridas S."/>
            <person name="Chen C."/>
            <person name="Bauer D."/>
            <person name="Andreopoulos W."/>
            <person name="Pangilinan J."/>
            <person name="LaButti K."/>
            <person name="Riley R."/>
            <person name="Lipzen A."/>
            <person name="Clum A."/>
            <person name="Drula E."/>
            <person name="Henrissat B."/>
            <person name="Kohler A."/>
            <person name="Grigoriev I.V."/>
            <person name="Martin F.M."/>
            <person name="Hacquard S."/>
        </authorList>
    </citation>
    <scope>NUCLEOTIDE SEQUENCE</scope>
    <source>
        <strain evidence="15">MPI-CAGE-CH-0235</strain>
    </source>
</reference>
<dbReference type="AlphaFoldDB" id="A0A8K0WT28"/>
<evidence type="ECO:0000313" key="15">
    <source>
        <dbReference type="EMBL" id="KAH7323011.1"/>
    </source>
</evidence>
<dbReference type="OrthoDB" id="1470350at2759"/>
<dbReference type="Gene3D" id="1.10.630.10">
    <property type="entry name" value="Cytochrome P450"/>
    <property type="match status" value="1"/>
</dbReference>
<dbReference type="PRINTS" id="PR00385">
    <property type="entry name" value="P450"/>
</dbReference>
<dbReference type="PANTHER" id="PTHR24305">
    <property type="entry name" value="CYTOCHROME P450"/>
    <property type="match status" value="1"/>
</dbReference>
<evidence type="ECO:0000256" key="14">
    <source>
        <dbReference type="RuleBase" id="RU000461"/>
    </source>
</evidence>
<keyword evidence="11 14" id="KW-0503">Monooxygenase</keyword>
<keyword evidence="10 13" id="KW-0408">Iron</keyword>
<feature type="binding site" description="axial binding residue" evidence="13">
    <location>
        <position position="462"/>
    </location>
    <ligand>
        <name>heme</name>
        <dbReference type="ChEBI" id="CHEBI:30413"/>
    </ligand>
    <ligandPart>
        <name>Fe</name>
        <dbReference type="ChEBI" id="CHEBI:18248"/>
    </ligandPart>
</feature>
<comment type="pathway">
    <text evidence="3">Mycotoxin biosynthesis.</text>
</comment>
<evidence type="ECO:0000256" key="2">
    <source>
        <dbReference type="ARBA" id="ARBA00004370"/>
    </source>
</evidence>
<dbReference type="InterPro" id="IPR001128">
    <property type="entry name" value="Cyt_P450"/>
</dbReference>
<keyword evidence="5 13" id="KW-0349">Heme</keyword>
<evidence type="ECO:0000256" key="4">
    <source>
        <dbReference type="ARBA" id="ARBA00010617"/>
    </source>
</evidence>
<dbReference type="Proteomes" id="UP000813444">
    <property type="component" value="Unassembled WGS sequence"/>
</dbReference>
<dbReference type="InterPro" id="IPR050121">
    <property type="entry name" value="Cytochrome_P450_monoxygenase"/>
</dbReference>
<keyword evidence="6" id="KW-0812">Transmembrane</keyword>
<dbReference type="InterPro" id="IPR017972">
    <property type="entry name" value="Cyt_P450_CS"/>
</dbReference>
<gene>
    <name evidence="15" type="ORF">B0I35DRAFT_510238</name>
</gene>
<evidence type="ECO:0000256" key="8">
    <source>
        <dbReference type="ARBA" id="ARBA00022989"/>
    </source>
</evidence>
<evidence type="ECO:0000256" key="13">
    <source>
        <dbReference type="PIRSR" id="PIRSR602403-1"/>
    </source>
</evidence>
<comment type="subcellular location">
    <subcellularLocation>
        <location evidence="2">Membrane</location>
    </subcellularLocation>
</comment>
<keyword evidence="16" id="KW-1185">Reference proteome</keyword>
<comment type="cofactor">
    <cofactor evidence="1 13">
        <name>heme</name>
        <dbReference type="ChEBI" id="CHEBI:30413"/>
    </cofactor>
</comment>
<dbReference type="GO" id="GO:0020037">
    <property type="term" value="F:heme binding"/>
    <property type="evidence" value="ECO:0007669"/>
    <property type="project" value="InterPro"/>
</dbReference>
<name>A0A8K0WT28_9HYPO</name>
<dbReference type="GO" id="GO:0016020">
    <property type="term" value="C:membrane"/>
    <property type="evidence" value="ECO:0007669"/>
    <property type="project" value="UniProtKB-SubCell"/>
</dbReference>
<dbReference type="EMBL" id="JAGPNK010000004">
    <property type="protein sequence ID" value="KAH7323011.1"/>
    <property type="molecule type" value="Genomic_DNA"/>
</dbReference>
<dbReference type="SUPFAM" id="SSF48264">
    <property type="entry name" value="Cytochrome P450"/>
    <property type="match status" value="1"/>
</dbReference>
<keyword evidence="9 14" id="KW-0560">Oxidoreductase</keyword>